<reference evidence="1" key="1">
    <citation type="submission" date="2018-06" db="EMBL/GenBank/DDBJ databases">
        <authorList>
            <person name="Zhirakovskaya E."/>
        </authorList>
    </citation>
    <scope>NUCLEOTIDE SEQUENCE</scope>
</reference>
<protein>
    <recommendedName>
        <fullName evidence="2">DUF3089 domain-containing protein</fullName>
    </recommendedName>
</protein>
<dbReference type="AlphaFoldDB" id="A0A3B0T7Z3"/>
<organism evidence="1">
    <name type="scientific">hydrothermal vent metagenome</name>
    <dbReference type="NCBI Taxonomy" id="652676"/>
    <lineage>
        <taxon>unclassified sequences</taxon>
        <taxon>metagenomes</taxon>
        <taxon>ecological metagenomes</taxon>
    </lineage>
</organism>
<dbReference type="Pfam" id="PF11288">
    <property type="entry name" value="DUF3089"/>
    <property type="match status" value="1"/>
</dbReference>
<dbReference type="EMBL" id="UOEH01000382">
    <property type="protein sequence ID" value="VAW03066.1"/>
    <property type="molecule type" value="Genomic_DNA"/>
</dbReference>
<dbReference type="InterPro" id="IPR029058">
    <property type="entry name" value="AB_hydrolase_fold"/>
</dbReference>
<dbReference type="SUPFAM" id="SSF53474">
    <property type="entry name" value="alpha/beta-Hydrolases"/>
    <property type="match status" value="1"/>
</dbReference>
<proteinExistence type="predicted"/>
<gene>
    <name evidence="1" type="ORF">MNBD_ALPHA05-1387</name>
</gene>
<accession>A0A3B0T7Z3</accession>
<dbReference type="InterPro" id="IPR021440">
    <property type="entry name" value="DUF3089"/>
</dbReference>
<name>A0A3B0T7Z3_9ZZZZ</name>
<evidence type="ECO:0008006" key="2">
    <source>
        <dbReference type="Google" id="ProtNLM"/>
    </source>
</evidence>
<sequence length="391" mass="42979">MVTMRQALALIAAASLAAAAVVAVVFQDNIARFNLNPRIPYQIYTPPPPPAYGARGAWVLWPDEAGAGLADVFYVHSSTYAARRHWNAPLNAKRADAVLRRVAAPNEAGPFMGLGAVYGPRYRQATLFANFTHKYDGLAARALAYGDVEAAFETFLKERDPERPFVLVGYGQGGLHVLGLLQYRIAKDEALRARLAAAYVIGEATPMSIFDNGLAAIPPCRTPGDIRCVISYIDLEPTFDDDGQRFRDRSLVWNDNKKLVSLPKAPLLCVNPLTWTLSQAPISAEMHIGAASATGLQMGETPPAIAKTIGAQCINGILTVDPPQQKFLRRKHWFGDQWRAQDFNLFYHDLTADATRRVENLNITLEQEARFLAPIEEAVDLEVSPINKAPE</sequence>
<evidence type="ECO:0000313" key="1">
    <source>
        <dbReference type="EMBL" id="VAW03066.1"/>
    </source>
</evidence>